<dbReference type="EMBL" id="RBVX01000002">
    <property type="protein sequence ID" value="RSL34840.1"/>
    <property type="molecule type" value="Genomic_DNA"/>
</dbReference>
<organism evidence="2 3">
    <name type="scientific">Salibacterium salarium</name>
    <dbReference type="NCBI Taxonomy" id="284579"/>
    <lineage>
        <taxon>Bacteria</taxon>
        <taxon>Bacillati</taxon>
        <taxon>Bacillota</taxon>
        <taxon>Bacilli</taxon>
        <taxon>Bacillales</taxon>
        <taxon>Bacillaceae</taxon>
    </lineage>
</organism>
<dbReference type="InterPro" id="IPR051532">
    <property type="entry name" value="Ester_Hydrolysis_Enzymes"/>
</dbReference>
<dbReference type="PANTHER" id="PTHR30383:SF5">
    <property type="entry name" value="SGNH HYDROLASE-TYPE ESTERASE DOMAIN-CONTAINING PROTEIN"/>
    <property type="match status" value="1"/>
</dbReference>
<name>A0A3R9WW78_9BACI</name>
<dbReference type="InterPro" id="IPR013830">
    <property type="entry name" value="SGNH_hydro"/>
</dbReference>
<dbReference type="SUPFAM" id="SSF52266">
    <property type="entry name" value="SGNH hydrolase"/>
    <property type="match status" value="1"/>
</dbReference>
<dbReference type="OrthoDB" id="9794725at2"/>
<evidence type="ECO:0000313" key="2">
    <source>
        <dbReference type="EMBL" id="RSL34840.1"/>
    </source>
</evidence>
<comment type="caution">
    <text evidence="2">The sequence shown here is derived from an EMBL/GenBank/DDBJ whole genome shotgun (WGS) entry which is preliminary data.</text>
</comment>
<dbReference type="CDD" id="cd01834">
    <property type="entry name" value="SGNH_hydrolase_like_2"/>
    <property type="match status" value="1"/>
</dbReference>
<proteinExistence type="predicted"/>
<dbReference type="InterPro" id="IPR036514">
    <property type="entry name" value="SGNH_hydro_sf"/>
</dbReference>
<keyword evidence="3" id="KW-1185">Reference proteome</keyword>
<dbReference type="Gene3D" id="3.40.50.1110">
    <property type="entry name" value="SGNH hydrolase"/>
    <property type="match status" value="1"/>
</dbReference>
<dbReference type="PANTHER" id="PTHR30383">
    <property type="entry name" value="THIOESTERASE 1/PROTEASE 1/LYSOPHOSPHOLIPASE L1"/>
    <property type="match status" value="1"/>
</dbReference>
<dbReference type="Proteomes" id="UP000275076">
    <property type="component" value="Unassembled WGS sequence"/>
</dbReference>
<reference evidence="2 3" key="1">
    <citation type="submission" date="2018-10" db="EMBL/GenBank/DDBJ databases">
        <title>Draft genome sequence of Bacillus salarius IM0101, isolated from a hypersaline soil in Inner Mongolia, China.</title>
        <authorList>
            <person name="Yamprayoonswat W."/>
            <person name="Boonvisut S."/>
            <person name="Jumpathong W."/>
            <person name="Sittihan S."/>
            <person name="Ruangsuj P."/>
            <person name="Wanthongcharoen S."/>
            <person name="Thongpramul N."/>
            <person name="Pimmason S."/>
            <person name="Yu B."/>
            <person name="Yasawong M."/>
        </authorList>
    </citation>
    <scope>NUCLEOTIDE SEQUENCE [LARGE SCALE GENOMIC DNA]</scope>
    <source>
        <strain evidence="2 3">IM0101</strain>
    </source>
</reference>
<dbReference type="GO" id="GO:0004622">
    <property type="term" value="F:phosphatidylcholine lysophospholipase activity"/>
    <property type="evidence" value="ECO:0007669"/>
    <property type="project" value="TreeGrafter"/>
</dbReference>
<evidence type="ECO:0000313" key="3">
    <source>
        <dbReference type="Proteomes" id="UP000275076"/>
    </source>
</evidence>
<gene>
    <name evidence="2" type="ORF">D7Z54_03095</name>
</gene>
<keyword evidence="2" id="KW-0378">Hydrolase</keyword>
<dbReference type="RefSeq" id="WP_125554351.1">
    <property type="nucleotide sequence ID" value="NZ_RBVX01000002.1"/>
</dbReference>
<accession>A0A3R9WW78</accession>
<dbReference type="Pfam" id="PF13472">
    <property type="entry name" value="Lipase_GDSL_2"/>
    <property type="match status" value="1"/>
</dbReference>
<feature type="domain" description="SGNH hydrolase-type esterase" evidence="1">
    <location>
        <begin position="11"/>
        <end position="193"/>
    </location>
</feature>
<evidence type="ECO:0000259" key="1">
    <source>
        <dbReference type="Pfam" id="PF13472"/>
    </source>
</evidence>
<dbReference type="AlphaFoldDB" id="A0A3R9WW78"/>
<sequence>MKWKKNDRIVFIGDSITEEGRFEDPNNIGDGYVKLIHDFLLVHHPSLQLEIINQGIGGNRVTDLADRWEKDVLDYNPDWVCISIGINDVWRQLDSPDMEQIYPDRFEKVYDYILGQVKEKTNASIILMEPTIIEETIQSEGNRRLEPYVEATQRLAKLYDAILIPTNKVFHAYLEVESNIPLTTDGVHMNSKGDMLMASTWIKTISF</sequence>
<protein>
    <submittedName>
        <fullName evidence="2">Hydrolase</fullName>
    </submittedName>
</protein>